<dbReference type="PANTHER" id="PTHR39369:SF6">
    <property type="entry name" value="LIN-24 (TWENTY-FOUR) LIKE"/>
    <property type="match status" value="1"/>
</dbReference>
<proteinExistence type="predicted"/>
<name>A0A9D4RSC7_DREPO</name>
<dbReference type="Pfam" id="PF03318">
    <property type="entry name" value="ETX_MTX2"/>
    <property type="match status" value="1"/>
</dbReference>
<keyword evidence="2" id="KW-1185">Reference proteome</keyword>
<dbReference type="InterPro" id="IPR004991">
    <property type="entry name" value="Aerolysin-like"/>
</dbReference>
<dbReference type="OrthoDB" id="9977517at2759"/>
<accession>A0A9D4RSC7</accession>
<dbReference type="AlphaFoldDB" id="A0A9D4RSC7"/>
<reference evidence="1" key="2">
    <citation type="submission" date="2020-11" db="EMBL/GenBank/DDBJ databases">
        <authorList>
            <person name="McCartney M.A."/>
            <person name="Auch B."/>
            <person name="Kono T."/>
            <person name="Mallez S."/>
            <person name="Becker A."/>
            <person name="Gohl D.M."/>
            <person name="Silverstein K.A.T."/>
            <person name="Koren S."/>
            <person name="Bechman K.B."/>
            <person name="Herman A."/>
            <person name="Abrahante J.E."/>
            <person name="Garbe J."/>
        </authorList>
    </citation>
    <scope>NUCLEOTIDE SEQUENCE</scope>
    <source>
        <strain evidence="1">Duluth1</strain>
        <tissue evidence="1">Whole animal</tissue>
    </source>
</reference>
<evidence type="ECO:0000313" key="2">
    <source>
        <dbReference type="Proteomes" id="UP000828390"/>
    </source>
</evidence>
<dbReference type="EMBL" id="JAIWYP010000001">
    <property type="protein sequence ID" value="KAH3876945.1"/>
    <property type="molecule type" value="Genomic_DNA"/>
</dbReference>
<dbReference type="Proteomes" id="UP000828390">
    <property type="component" value="Unassembled WGS sequence"/>
</dbReference>
<reference evidence="1" key="1">
    <citation type="journal article" date="2019" name="bioRxiv">
        <title>The Genome of the Zebra Mussel, Dreissena polymorpha: A Resource for Invasive Species Research.</title>
        <authorList>
            <person name="McCartney M.A."/>
            <person name="Auch B."/>
            <person name="Kono T."/>
            <person name="Mallez S."/>
            <person name="Zhang Y."/>
            <person name="Obille A."/>
            <person name="Becker A."/>
            <person name="Abrahante J.E."/>
            <person name="Garbe J."/>
            <person name="Badalamenti J.P."/>
            <person name="Herman A."/>
            <person name="Mangelson H."/>
            <person name="Liachko I."/>
            <person name="Sullivan S."/>
            <person name="Sone E.D."/>
            <person name="Koren S."/>
            <person name="Silverstein K.A.T."/>
            <person name="Beckman K.B."/>
            <person name="Gohl D.M."/>
        </authorList>
    </citation>
    <scope>NUCLEOTIDE SEQUENCE</scope>
    <source>
        <strain evidence="1">Duluth1</strain>
        <tissue evidence="1">Whole animal</tissue>
    </source>
</reference>
<dbReference type="SUPFAM" id="SSF56973">
    <property type="entry name" value="Aerolisin/ETX pore-forming domain"/>
    <property type="match status" value="1"/>
</dbReference>
<sequence length="249" mass="28281">MANVTDVEEIVLNWAWNSFLKTRGADYKKLKFEDVKMEVNWTRVKFTPSMPEYSDGKMVDQPNSKIVFTSTFLNNTNCEQEHSFTTERTTVCTATTCISKGYTQGFHLELKVGLPEEVAAATAGFGREVNVDRTDEHTTETVITWSVNSNVKVPQNTKAIAKMEVKEKEFTGKFKLTVSIRGMVIVTFTNLRENNSFIHSSEGDISQILRDAKREGYKIEGKTAIWEVEGTSKFRFGVEQEVHLDQEPL</sequence>
<dbReference type="Gene3D" id="2.170.15.10">
    <property type="entry name" value="Proaerolysin, chain A, domain 3"/>
    <property type="match status" value="1"/>
</dbReference>
<dbReference type="PANTHER" id="PTHR39369">
    <property type="entry name" value="LIN-24 (TWENTY-FOUR) LIKE"/>
    <property type="match status" value="1"/>
</dbReference>
<protein>
    <submittedName>
        <fullName evidence="1">Uncharacterized protein</fullName>
    </submittedName>
</protein>
<evidence type="ECO:0000313" key="1">
    <source>
        <dbReference type="EMBL" id="KAH3876945.1"/>
    </source>
</evidence>
<comment type="caution">
    <text evidence="1">The sequence shown here is derived from an EMBL/GenBank/DDBJ whole genome shotgun (WGS) entry which is preliminary data.</text>
</comment>
<gene>
    <name evidence="1" type="ORF">DPMN_000798</name>
</gene>
<dbReference type="CDD" id="cd20237">
    <property type="entry name" value="PFM_LIN24-like"/>
    <property type="match status" value="1"/>
</dbReference>
<organism evidence="1 2">
    <name type="scientific">Dreissena polymorpha</name>
    <name type="common">Zebra mussel</name>
    <name type="synonym">Mytilus polymorpha</name>
    <dbReference type="NCBI Taxonomy" id="45954"/>
    <lineage>
        <taxon>Eukaryota</taxon>
        <taxon>Metazoa</taxon>
        <taxon>Spiralia</taxon>
        <taxon>Lophotrochozoa</taxon>
        <taxon>Mollusca</taxon>
        <taxon>Bivalvia</taxon>
        <taxon>Autobranchia</taxon>
        <taxon>Heteroconchia</taxon>
        <taxon>Euheterodonta</taxon>
        <taxon>Imparidentia</taxon>
        <taxon>Neoheterodontei</taxon>
        <taxon>Myida</taxon>
        <taxon>Dreissenoidea</taxon>
        <taxon>Dreissenidae</taxon>
        <taxon>Dreissena</taxon>
    </lineage>
</organism>